<feature type="compositionally biased region" description="Basic residues" evidence="1">
    <location>
        <begin position="208"/>
        <end position="221"/>
    </location>
</feature>
<dbReference type="PANTHER" id="PTHR13275:SF4">
    <property type="entry name" value="VACUOLAR PROTEIN SORTING-ASSOCIATED PROTEIN 72 HOMOLOG"/>
    <property type="match status" value="1"/>
</dbReference>
<feature type="compositionally biased region" description="Polar residues" evidence="1">
    <location>
        <begin position="16"/>
        <end position="37"/>
    </location>
</feature>
<evidence type="ECO:0000256" key="1">
    <source>
        <dbReference type="SAM" id="MobiDB-lite"/>
    </source>
</evidence>
<feature type="region of interest" description="Disordered" evidence="1">
    <location>
        <begin position="1"/>
        <end position="177"/>
    </location>
</feature>
<dbReference type="InterPro" id="IPR036128">
    <property type="entry name" value="Plus3-like_sf"/>
</dbReference>
<evidence type="ECO:0000259" key="2">
    <source>
        <dbReference type="PROSITE" id="PS51360"/>
    </source>
</evidence>
<dbReference type="EMBL" id="JAPDMZ010000142">
    <property type="protein sequence ID" value="KAK0548194.1"/>
    <property type="molecule type" value="Genomic_DNA"/>
</dbReference>
<dbReference type="Pfam" id="PF03126">
    <property type="entry name" value="Plus-3"/>
    <property type="match status" value="1"/>
</dbReference>
<feature type="compositionally biased region" description="Acidic residues" evidence="1">
    <location>
        <begin position="225"/>
        <end position="246"/>
    </location>
</feature>
<feature type="compositionally biased region" description="Polar residues" evidence="1">
    <location>
        <begin position="540"/>
        <end position="566"/>
    </location>
</feature>
<feature type="compositionally biased region" description="Basic residues" evidence="1">
    <location>
        <begin position="98"/>
        <end position="124"/>
    </location>
</feature>
<feature type="compositionally biased region" description="Basic and acidic residues" evidence="1">
    <location>
        <begin position="149"/>
        <end position="177"/>
    </location>
</feature>
<evidence type="ECO:0000313" key="3">
    <source>
        <dbReference type="EMBL" id="KAK0548194.1"/>
    </source>
</evidence>
<feature type="compositionally biased region" description="Polar residues" evidence="1">
    <location>
        <begin position="574"/>
        <end position="584"/>
    </location>
</feature>
<organism evidence="3 4">
    <name type="scientific">Tilletia horrida</name>
    <dbReference type="NCBI Taxonomy" id="155126"/>
    <lineage>
        <taxon>Eukaryota</taxon>
        <taxon>Fungi</taxon>
        <taxon>Dikarya</taxon>
        <taxon>Basidiomycota</taxon>
        <taxon>Ustilaginomycotina</taxon>
        <taxon>Exobasidiomycetes</taxon>
        <taxon>Tilletiales</taxon>
        <taxon>Tilletiaceae</taxon>
        <taxon>Tilletia</taxon>
    </lineage>
</organism>
<feature type="compositionally biased region" description="Low complexity" evidence="1">
    <location>
        <begin position="247"/>
        <end position="262"/>
    </location>
</feature>
<dbReference type="Gene3D" id="3.90.70.200">
    <property type="entry name" value="Plus-3 domain"/>
    <property type="match status" value="1"/>
</dbReference>
<feature type="region of interest" description="Disordered" evidence="1">
    <location>
        <begin position="189"/>
        <end position="373"/>
    </location>
</feature>
<protein>
    <submittedName>
        <fullName evidence="3">RNA polymerase-associated protein rtf1</fullName>
    </submittedName>
</protein>
<dbReference type="GO" id="GO:0003677">
    <property type="term" value="F:DNA binding"/>
    <property type="evidence" value="ECO:0007669"/>
    <property type="project" value="InterPro"/>
</dbReference>
<feature type="region of interest" description="Disordered" evidence="1">
    <location>
        <begin position="529"/>
        <end position="585"/>
    </location>
</feature>
<proteinExistence type="predicted"/>
<sequence>MPHSNLDSQLLALLNDENNGSDQEMDVTSSRNRTKSGTGSGAHHGNSLTNGHGSGGASSRDDTPSGSQHAGGGRAVEVDEEDEDDEDEEEEEEDVRHSSSRRSSKKRSSKRSGGRSEKKRRRIRSATDLSAEIDEEDEEDENPYPLEGMFRDEDDRERLMQMNELQREAELEGRREEIKRLTDRLALKKLLEKQQGGPGAGTTSSRRAATKPRSRPPRRSRAASDDESDDDAEEEDEDDEDDDEADYSSSRRGARSSIASAAKSRKRSSVGASSTKATALNNLVQRRKELARGVRAGLDDEDDDFHVGTKVVGSSDEDAEDSDAYEEARSGRSKRGKRGFSSGGRADADDHKTGKKDGSKKSPWSGSKEPPAQRLLGLCQLTRDAVGEMLHRPEWLAHLPGNYVRFQWQPEKNERGETVAPVRIHEILEAKLDASYYEIAPGKPCNLHLRLEWGERSRWVKADAISNRPFHESEYNRWVIRLKGHGLKYPSKDELDGQQLKMDHFNSHRLAESEIQAIVDAKSEAKKNFREKKEKLAKANASQEGTPNAHSQSQASVSDAGTSQNGVKVPPLPSSGTSALTDSNGAPGGINAAAVSHYDQATMAAMNERNRRADRERIKDAERRQAAAKRAAMGLAPSGPIAAAPGGRFAPVSSSGMGTPVKTESLSRSSTPAPAALATTVPSVAVTKGQKGATNVVLSLDVDLGDF</sequence>
<feature type="compositionally biased region" description="Acidic residues" evidence="1">
    <location>
        <begin position="131"/>
        <end position="142"/>
    </location>
</feature>
<feature type="compositionally biased region" description="Acidic residues" evidence="1">
    <location>
        <begin position="315"/>
        <end position="325"/>
    </location>
</feature>
<dbReference type="GO" id="GO:0005634">
    <property type="term" value="C:nucleus"/>
    <property type="evidence" value="ECO:0007669"/>
    <property type="project" value="TreeGrafter"/>
</dbReference>
<feature type="domain" description="Plus3" evidence="2">
    <location>
        <begin position="370"/>
        <end position="507"/>
    </location>
</feature>
<dbReference type="InterPro" id="IPR004343">
    <property type="entry name" value="Plus-3_dom"/>
</dbReference>
<comment type="caution">
    <text evidence="3">The sequence shown here is derived from an EMBL/GenBank/DDBJ whole genome shotgun (WGS) entry which is preliminary data.</text>
</comment>
<evidence type="ECO:0000313" key="4">
    <source>
        <dbReference type="Proteomes" id="UP001176517"/>
    </source>
</evidence>
<dbReference type="PANTHER" id="PTHR13275">
    <property type="entry name" value="YL-1 PROTEIN TRANSCRIPTION FACTOR-LIKE 1"/>
    <property type="match status" value="1"/>
</dbReference>
<keyword evidence="4" id="KW-1185">Reference proteome</keyword>
<dbReference type="SUPFAM" id="SSF159042">
    <property type="entry name" value="Plus3-like"/>
    <property type="match status" value="1"/>
</dbReference>
<dbReference type="AlphaFoldDB" id="A0AAN6GMG8"/>
<gene>
    <name evidence="3" type="primary">RTF1</name>
    <name evidence="3" type="ORF">OC846_004584</name>
</gene>
<name>A0AAN6GMG8_9BASI</name>
<feature type="compositionally biased region" description="Basic and acidic residues" evidence="1">
    <location>
        <begin position="346"/>
        <end position="360"/>
    </location>
</feature>
<feature type="compositionally biased region" description="Acidic residues" evidence="1">
    <location>
        <begin position="78"/>
        <end position="93"/>
    </location>
</feature>
<dbReference type="PROSITE" id="PS51360">
    <property type="entry name" value="PLUS3"/>
    <property type="match status" value="1"/>
</dbReference>
<dbReference type="Proteomes" id="UP001176517">
    <property type="component" value="Unassembled WGS sequence"/>
</dbReference>
<feature type="region of interest" description="Disordered" evidence="1">
    <location>
        <begin position="653"/>
        <end position="674"/>
    </location>
</feature>
<reference evidence="3" key="1">
    <citation type="journal article" date="2023" name="PhytoFront">
        <title>Draft Genome Resources of Seven Strains of Tilletia horrida, Causal Agent of Kernel Smut of Rice.</title>
        <authorList>
            <person name="Khanal S."/>
            <person name="Antony Babu S."/>
            <person name="Zhou X.G."/>
        </authorList>
    </citation>
    <scope>NUCLEOTIDE SEQUENCE</scope>
    <source>
        <strain evidence="3">TX6</strain>
    </source>
</reference>
<accession>A0AAN6GMG8</accession>
<feature type="compositionally biased region" description="Polar residues" evidence="1">
    <location>
        <begin position="275"/>
        <end position="284"/>
    </location>
</feature>